<dbReference type="EMBL" id="RBAM01000019">
    <property type="protein sequence ID" value="RKN62959.1"/>
    <property type="molecule type" value="Genomic_DNA"/>
</dbReference>
<gene>
    <name evidence="2" type="ORF">D7231_30575</name>
</gene>
<comment type="caution">
    <text evidence="2">The sequence shown here is derived from an EMBL/GenBank/DDBJ whole genome shotgun (WGS) entry which is preliminary data.</text>
</comment>
<feature type="region of interest" description="Disordered" evidence="1">
    <location>
        <begin position="39"/>
        <end position="81"/>
    </location>
</feature>
<accession>A0A3B0AR45</accession>
<dbReference type="OrthoDB" id="4264314at2"/>
<evidence type="ECO:0000313" key="3">
    <source>
        <dbReference type="Proteomes" id="UP000270343"/>
    </source>
</evidence>
<dbReference type="Proteomes" id="UP000270343">
    <property type="component" value="Unassembled WGS sequence"/>
</dbReference>
<dbReference type="AlphaFoldDB" id="A0A3B0AR45"/>
<reference evidence="2 3" key="1">
    <citation type="journal article" date="2015" name="Antonie Van Leeuwenhoek">
        <title>Streptomyces klenkii sp. nov., isolated from deep marine sediment.</title>
        <authorList>
            <person name="Veyisoglu A."/>
            <person name="Sahin N."/>
        </authorList>
    </citation>
    <scope>NUCLEOTIDE SEQUENCE [LARGE SCALE GENOMIC DNA]</scope>
    <source>
        <strain evidence="2 3">KCTC 29202</strain>
    </source>
</reference>
<keyword evidence="3" id="KW-1185">Reference proteome</keyword>
<protein>
    <submittedName>
        <fullName evidence="2">Uncharacterized protein</fullName>
    </submittedName>
</protein>
<dbReference type="RefSeq" id="WP_120758860.1">
    <property type="nucleotide sequence ID" value="NZ_JBIBGF010000002.1"/>
</dbReference>
<sequence length="177" mass="18185">MADRVAPRRPGMRTALAIFAVVAVPAVGGVWVSAAGDRSDAVADAPKTAAAQKSHPPQDPQPAKAEDTPAPQELPGVRECGVGKPVVEPKIITLNCSNAGVVASDIKWDSFDADGADGYGTVLVSGAAGGGSPASFPARLRLYDVKKVDGMMAFTGIEVSYTRATPHAKAKEVYTIA</sequence>
<name>A0A3B0AR45_9ACTN</name>
<feature type="compositionally biased region" description="Low complexity" evidence="1">
    <location>
        <begin position="39"/>
        <end position="51"/>
    </location>
</feature>
<proteinExistence type="predicted"/>
<evidence type="ECO:0000313" key="2">
    <source>
        <dbReference type="EMBL" id="RKN62959.1"/>
    </source>
</evidence>
<organism evidence="2 3">
    <name type="scientific">Streptomyces klenkii</name>
    <dbReference type="NCBI Taxonomy" id="1420899"/>
    <lineage>
        <taxon>Bacteria</taxon>
        <taxon>Bacillati</taxon>
        <taxon>Actinomycetota</taxon>
        <taxon>Actinomycetes</taxon>
        <taxon>Kitasatosporales</taxon>
        <taxon>Streptomycetaceae</taxon>
        <taxon>Streptomyces</taxon>
    </lineage>
</organism>
<evidence type="ECO:0000256" key="1">
    <source>
        <dbReference type="SAM" id="MobiDB-lite"/>
    </source>
</evidence>